<reference evidence="3" key="1">
    <citation type="submission" date="2014-09" db="EMBL/GenBank/DDBJ databases">
        <authorList>
            <person name="Magalhaes I.L.F."/>
            <person name="Oliveira U."/>
            <person name="Santos F.R."/>
            <person name="Vidigal T.H.D.A."/>
            <person name="Brescovit A.D."/>
            <person name="Santos A.J."/>
        </authorList>
    </citation>
    <scope>NUCLEOTIDE SEQUENCE</scope>
    <source>
        <tissue evidence="3">Shoot tissue taken approximately 20 cm above the soil surface</tissue>
    </source>
</reference>
<evidence type="ECO:0000313" key="3">
    <source>
        <dbReference type="EMBL" id="JAE16479.1"/>
    </source>
</evidence>
<organism evidence="3">
    <name type="scientific">Arundo donax</name>
    <name type="common">Giant reed</name>
    <name type="synonym">Donax arundinaceus</name>
    <dbReference type="NCBI Taxonomy" id="35708"/>
    <lineage>
        <taxon>Eukaryota</taxon>
        <taxon>Viridiplantae</taxon>
        <taxon>Streptophyta</taxon>
        <taxon>Embryophyta</taxon>
        <taxon>Tracheophyta</taxon>
        <taxon>Spermatophyta</taxon>
        <taxon>Magnoliopsida</taxon>
        <taxon>Liliopsida</taxon>
        <taxon>Poales</taxon>
        <taxon>Poaceae</taxon>
        <taxon>PACMAD clade</taxon>
        <taxon>Arundinoideae</taxon>
        <taxon>Arundineae</taxon>
        <taxon>Arundo</taxon>
    </lineage>
</organism>
<keyword evidence="2" id="KW-1133">Transmembrane helix</keyword>
<accession>A0A0A9FZ22</accession>
<feature type="transmembrane region" description="Helical" evidence="2">
    <location>
        <begin position="57"/>
        <end position="80"/>
    </location>
</feature>
<reference evidence="3" key="2">
    <citation type="journal article" date="2015" name="Data Brief">
        <title>Shoot transcriptome of the giant reed, Arundo donax.</title>
        <authorList>
            <person name="Barrero R.A."/>
            <person name="Guerrero F.D."/>
            <person name="Moolhuijzen P."/>
            <person name="Goolsby J.A."/>
            <person name="Tidwell J."/>
            <person name="Bellgard S.E."/>
            <person name="Bellgard M.I."/>
        </authorList>
    </citation>
    <scope>NUCLEOTIDE SEQUENCE</scope>
    <source>
        <tissue evidence="3">Shoot tissue taken approximately 20 cm above the soil surface</tissue>
    </source>
</reference>
<dbReference type="EMBL" id="GBRH01181417">
    <property type="protein sequence ID" value="JAE16479.1"/>
    <property type="molecule type" value="Transcribed_RNA"/>
</dbReference>
<keyword evidence="2" id="KW-0812">Transmembrane</keyword>
<proteinExistence type="predicted"/>
<feature type="region of interest" description="Disordered" evidence="1">
    <location>
        <begin position="1"/>
        <end position="20"/>
    </location>
</feature>
<keyword evidence="2" id="KW-0472">Membrane</keyword>
<evidence type="ECO:0000256" key="1">
    <source>
        <dbReference type="SAM" id="MobiDB-lite"/>
    </source>
</evidence>
<name>A0A0A9FZ22_ARUDO</name>
<sequence length="100" mass="10730">MLSKPMSRRSAESRNGLSQSVAIHTYPPDVMPRLYAIENTASPASAFACSMKTRDSIIAALTSTAAISLLFAPGLIAPLYKIFNLLLASSSPKEDMPFLP</sequence>
<evidence type="ECO:0000256" key="2">
    <source>
        <dbReference type="SAM" id="Phobius"/>
    </source>
</evidence>
<dbReference type="AlphaFoldDB" id="A0A0A9FZ22"/>
<protein>
    <submittedName>
        <fullName evidence="3">Uncharacterized protein</fullName>
    </submittedName>
</protein>